<dbReference type="SUPFAM" id="SSF52343">
    <property type="entry name" value="Ferredoxin reductase-like, C-terminal NADP-linked domain"/>
    <property type="match status" value="1"/>
</dbReference>
<dbReference type="GO" id="GO:0006879">
    <property type="term" value="P:intracellular iron ion homeostasis"/>
    <property type="evidence" value="ECO:0007669"/>
    <property type="project" value="TreeGrafter"/>
</dbReference>
<protein>
    <recommendedName>
        <fullName evidence="14">FAD-binding FR-type domain-containing protein</fullName>
    </recommendedName>
</protein>
<keyword evidence="9 12" id="KW-0472">Membrane</keyword>
<dbReference type="InterPro" id="IPR039261">
    <property type="entry name" value="FNR_nucleotide-bd"/>
</dbReference>
<reference evidence="15 16" key="1">
    <citation type="journal article" date="2014" name="Genome Announc.">
        <title>Draft genome sequence of the pathogenic fungus Scedosporium apiospermum.</title>
        <authorList>
            <person name="Vandeputte P."/>
            <person name="Ghamrawi S."/>
            <person name="Rechenmann M."/>
            <person name="Iltis A."/>
            <person name="Giraud S."/>
            <person name="Fleury M."/>
            <person name="Thornton C."/>
            <person name="Delhaes L."/>
            <person name="Meyer W."/>
            <person name="Papon N."/>
            <person name="Bouchara J.P."/>
        </authorList>
    </citation>
    <scope>NUCLEOTIDE SEQUENCE [LARGE SCALE GENOMIC DNA]</scope>
    <source>
        <strain evidence="15 16">IHEM 14462</strain>
    </source>
</reference>
<dbReference type="Pfam" id="PF08022">
    <property type="entry name" value="FAD_binding_8"/>
    <property type="match status" value="1"/>
</dbReference>
<organism evidence="15 16">
    <name type="scientific">Pseudallescheria apiosperma</name>
    <name type="common">Scedosporium apiospermum</name>
    <dbReference type="NCBI Taxonomy" id="563466"/>
    <lineage>
        <taxon>Eukaryota</taxon>
        <taxon>Fungi</taxon>
        <taxon>Dikarya</taxon>
        <taxon>Ascomycota</taxon>
        <taxon>Pezizomycotina</taxon>
        <taxon>Sordariomycetes</taxon>
        <taxon>Hypocreomycetidae</taxon>
        <taxon>Microascales</taxon>
        <taxon>Microascaceae</taxon>
        <taxon>Scedosporium</taxon>
    </lineage>
</organism>
<feature type="transmembrane region" description="Helical" evidence="12">
    <location>
        <begin position="256"/>
        <end position="276"/>
    </location>
</feature>
<dbReference type="InterPro" id="IPR017927">
    <property type="entry name" value="FAD-bd_FR_type"/>
</dbReference>
<feature type="transmembrane region" description="Helical" evidence="12">
    <location>
        <begin position="335"/>
        <end position="356"/>
    </location>
</feature>
<dbReference type="GO" id="GO:0000293">
    <property type="term" value="F:ferric-chelate reductase activity"/>
    <property type="evidence" value="ECO:0007669"/>
    <property type="project" value="UniProtKB-ARBA"/>
</dbReference>
<feature type="transmembrane region" description="Helical" evidence="12">
    <location>
        <begin position="371"/>
        <end position="394"/>
    </location>
</feature>
<keyword evidence="16" id="KW-1185">Reference proteome</keyword>
<evidence type="ECO:0000256" key="1">
    <source>
        <dbReference type="ARBA" id="ARBA00004141"/>
    </source>
</evidence>
<dbReference type="PANTHER" id="PTHR32361:SF9">
    <property type="entry name" value="FERRIC REDUCTASE TRANSMEMBRANE COMPONENT 3-RELATED"/>
    <property type="match status" value="1"/>
</dbReference>
<dbReference type="OrthoDB" id="167398at2759"/>
<feature type="compositionally biased region" description="Basic and acidic residues" evidence="11">
    <location>
        <begin position="738"/>
        <end position="752"/>
    </location>
</feature>
<feature type="transmembrane region" description="Helical" evidence="12">
    <location>
        <begin position="296"/>
        <end position="314"/>
    </location>
</feature>
<sequence>MRLRSQRPGLWMLVLGLSRFQLALAVGGWSGGPCLSTCQLWLSQVPFDDTPPDAEYWARRCHGMLAITSLYLCADRLCPDEDLVSGLRALNETCQTSYNSSLPSFDLIAGYTEEDFARIPKIDPADHPPKGSVAEVVLPSGPLFKLASDTLSAVGYVHRRHLLYALAVFAFWIGAMIIGILFRLIPIIRDSEPKPRPIPINEQEEAFAPLTSQVKPRPLDYPSLYLKRFVTVPATFGYKCLQNVGWCTIPPRVESLIILVFIAVNTLLCVTGYPIFVGNLYFPTIWTQSWRYVADRTGILSVANFPLIWIFGMRNNLLMGLTGWHFGTFNNFHRWIARVATLQAVIHSIGYTVLVFDDGGWPLFGWYWTEYFWWTGEVATISMCAILAFSVFWMRRQLYEAFLALHIVLSIIVVITMFAHVSIFNGQFDAPMWICVVIWLGDRLLRLSRVFAFNPRFWDSCAKMTYHSESNTVRLVVPCSTSIYKPAPGTFYYIYVLNASRPWESHPFTMAYTTPERDVSQMERVSLLQGDPRQQDLHNQCDPTEEEAEASMTFLIRPYDSFTARIRNMAAEGETIARVLIEGPYGSTHAFDKFEHLLFIVGGSGIVVPLSYLEQLNRALTVKSVTIVWSVREPAFVEEVLRHDIPAGLLDGKINMEVFLTRGFSNNSDDDGPPEWSKEVNAVPGRPDVYSTVEYAAYSSDGGSLAIISCGPAKMADDSRQAVVAMLEPSETATTETASKHDTHLDPAEKPPRKQAKGSGGHKSKMEISSPAMKEETEATGVKQEEGVTTQNQGQSSKHPLLPHCLELGIIYFYFRPRVGQQAPQGVDDMARSYIVLRPIENFDEPLSDDGKSRVCIIPKKILPMTGRERWIGFVGKGNEPYSKATQEDLSARGYDTKTRGERQIPAAMLIGAGVYALSKGGRGNNLVYILSQPKELGEAQIDMGLKPRGYFTISTRNPEYPAPKGVAFPEGPNIMNDFRSLRWIPTEPRHLDYDMTQFLLIGHTSGLDQAFTGRQRRRRKVLEVKEEPVEGEEDIPEDLGEEEIAELMAGLEKYVGKLPKVEISY</sequence>
<comment type="caution">
    <text evidence="15">The sequence shown here is derived from an EMBL/GenBank/DDBJ whole genome shotgun (WGS) entry which is preliminary data.</text>
</comment>
<comment type="subcellular location">
    <subcellularLocation>
        <location evidence="1">Membrane</location>
        <topology evidence="1">Multi-pass membrane protein</topology>
    </subcellularLocation>
</comment>
<dbReference type="SFLD" id="SFLDS00052">
    <property type="entry name" value="Ferric_Reductase_Domain"/>
    <property type="match status" value="1"/>
</dbReference>
<dbReference type="VEuPathDB" id="FungiDB:SAPIO_CDS9433"/>
<evidence type="ECO:0000256" key="2">
    <source>
        <dbReference type="ARBA" id="ARBA00006278"/>
    </source>
</evidence>
<evidence type="ECO:0000256" key="6">
    <source>
        <dbReference type="ARBA" id="ARBA00022989"/>
    </source>
</evidence>
<proteinExistence type="inferred from homology"/>
<dbReference type="GO" id="GO:0006826">
    <property type="term" value="P:iron ion transport"/>
    <property type="evidence" value="ECO:0007669"/>
    <property type="project" value="TreeGrafter"/>
</dbReference>
<dbReference type="SFLD" id="SFLDG01168">
    <property type="entry name" value="Ferric_reductase_subgroup_(FRE"/>
    <property type="match status" value="1"/>
</dbReference>
<dbReference type="InterPro" id="IPR013112">
    <property type="entry name" value="FAD-bd_8"/>
</dbReference>
<dbReference type="Proteomes" id="UP000028545">
    <property type="component" value="Unassembled WGS sequence"/>
</dbReference>
<dbReference type="PANTHER" id="PTHR32361">
    <property type="entry name" value="FERRIC/CUPRIC REDUCTASE TRANSMEMBRANE COMPONENT"/>
    <property type="match status" value="1"/>
</dbReference>
<evidence type="ECO:0000313" key="15">
    <source>
        <dbReference type="EMBL" id="KEZ39544.1"/>
    </source>
</evidence>
<keyword evidence="4 12" id="KW-0812">Transmembrane</keyword>
<dbReference type="CDD" id="cd06186">
    <property type="entry name" value="NOX_Duox_like_FAD_NADP"/>
    <property type="match status" value="1"/>
</dbReference>
<dbReference type="GO" id="GO:0015677">
    <property type="term" value="P:copper ion import"/>
    <property type="evidence" value="ECO:0007669"/>
    <property type="project" value="TreeGrafter"/>
</dbReference>
<dbReference type="InterPro" id="IPR013130">
    <property type="entry name" value="Fe3_Rdtase_TM_dom"/>
</dbReference>
<dbReference type="EMBL" id="JOWA01000143">
    <property type="protein sequence ID" value="KEZ39544.1"/>
    <property type="molecule type" value="Genomic_DNA"/>
</dbReference>
<comment type="similarity">
    <text evidence="2">Belongs to the ferric reductase (FRE) family.</text>
</comment>
<evidence type="ECO:0000256" key="4">
    <source>
        <dbReference type="ARBA" id="ARBA00022692"/>
    </source>
</evidence>
<keyword evidence="8" id="KW-0406">Ion transport</keyword>
<evidence type="ECO:0000256" key="7">
    <source>
        <dbReference type="ARBA" id="ARBA00023002"/>
    </source>
</evidence>
<keyword evidence="13" id="KW-0732">Signal</keyword>
<keyword evidence="7" id="KW-0560">Oxidoreductase</keyword>
<gene>
    <name evidence="15" type="ORF">SAPIO_CDS9433</name>
</gene>
<feature type="compositionally biased region" description="Basic residues" evidence="11">
    <location>
        <begin position="753"/>
        <end position="763"/>
    </location>
</feature>
<dbReference type="Pfam" id="PF08030">
    <property type="entry name" value="NAD_binding_6"/>
    <property type="match status" value="1"/>
</dbReference>
<evidence type="ECO:0000256" key="11">
    <source>
        <dbReference type="SAM" id="MobiDB-lite"/>
    </source>
</evidence>
<dbReference type="PROSITE" id="PS51384">
    <property type="entry name" value="FAD_FR"/>
    <property type="match status" value="1"/>
</dbReference>
<evidence type="ECO:0000256" key="13">
    <source>
        <dbReference type="SAM" id="SignalP"/>
    </source>
</evidence>
<evidence type="ECO:0000256" key="10">
    <source>
        <dbReference type="ARBA" id="ARBA00023180"/>
    </source>
</evidence>
<evidence type="ECO:0000256" key="5">
    <source>
        <dbReference type="ARBA" id="ARBA00022982"/>
    </source>
</evidence>
<dbReference type="RefSeq" id="XP_016639343.1">
    <property type="nucleotide sequence ID" value="XM_016790833.1"/>
</dbReference>
<accession>A0A084FWT2</accession>
<dbReference type="GO" id="GO:0005886">
    <property type="term" value="C:plasma membrane"/>
    <property type="evidence" value="ECO:0007669"/>
    <property type="project" value="TreeGrafter"/>
</dbReference>
<feature type="compositionally biased region" description="Polar residues" evidence="11">
    <location>
        <begin position="787"/>
        <end position="798"/>
    </location>
</feature>
<keyword evidence="10" id="KW-0325">Glycoprotein</keyword>
<name>A0A084FWT2_PSEDA</name>
<dbReference type="InterPro" id="IPR013121">
    <property type="entry name" value="Fe_red_NAD-bd_6"/>
</dbReference>
<dbReference type="InterPro" id="IPR051410">
    <property type="entry name" value="Ferric/Cupric_Reductase"/>
</dbReference>
<dbReference type="OMA" id="PSEHWFG"/>
<feature type="transmembrane region" description="Helical" evidence="12">
    <location>
        <begin position="401"/>
        <end position="424"/>
    </location>
</feature>
<keyword evidence="6 12" id="KW-1133">Transmembrane helix</keyword>
<feature type="signal peptide" evidence="13">
    <location>
        <begin position="1"/>
        <end position="25"/>
    </location>
</feature>
<dbReference type="AlphaFoldDB" id="A0A084FWT2"/>
<dbReference type="Pfam" id="PF01794">
    <property type="entry name" value="Ferric_reduct"/>
    <property type="match status" value="1"/>
</dbReference>
<dbReference type="GeneID" id="27728505"/>
<evidence type="ECO:0000256" key="3">
    <source>
        <dbReference type="ARBA" id="ARBA00022448"/>
    </source>
</evidence>
<keyword evidence="3" id="KW-0813">Transport</keyword>
<evidence type="ECO:0000256" key="9">
    <source>
        <dbReference type="ARBA" id="ARBA00023136"/>
    </source>
</evidence>
<evidence type="ECO:0000259" key="14">
    <source>
        <dbReference type="PROSITE" id="PS51384"/>
    </source>
</evidence>
<evidence type="ECO:0000256" key="12">
    <source>
        <dbReference type="SAM" id="Phobius"/>
    </source>
</evidence>
<feature type="transmembrane region" description="Helical" evidence="12">
    <location>
        <begin position="162"/>
        <end position="185"/>
    </location>
</feature>
<feature type="domain" description="FAD-binding FR-type" evidence="14">
    <location>
        <begin position="440"/>
        <end position="591"/>
    </location>
</feature>
<dbReference type="Gene3D" id="3.40.50.80">
    <property type="entry name" value="Nucleotide-binding domain of ferredoxin-NADP reductase (FNR) module"/>
    <property type="match status" value="1"/>
</dbReference>
<feature type="chain" id="PRO_5001775058" description="FAD-binding FR-type domain-containing protein" evidence="13">
    <location>
        <begin position="26"/>
        <end position="1066"/>
    </location>
</feature>
<evidence type="ECO:0000313" key="16">
    <source>
        <dbReference type="Proteomes" id="UP000028545"/>
    </source>
</evidence>
<dbReference type="KEGG" id="sapo:SAPIO_CDS9433"/>
<dbReference type="HOGENOM" id="CLU_288381_0_0_1"/>
<keyword evidence="5" id="KW-0249">Electron transport</keyword>
<evidence type="ECO:0000256" key="8">
    <source>
        <dbReference type="ARBA" id="ARBA00023065"/>
    </source>
</evidence>
<feature type="region of interest" description="Disordered" evidence="11">
    <location>
        <begin position="729"/>
        <end position="798"/>
    </location>
</feature>